<feature type="region of interest" description="Disordered" evidence="6">
    <location>
        <begin position="1644"/>
        <end position="1732"/>
    </location>
</feature>
<dbReference type="GO" id="GO:0004386">
    <property type="term" value="F:helicase activity"/>
    <property type="evidence" value="ECO:0007669"/>
    <property type="project" value="UniProtKB-KW"/>
</dbReference>
<dbReference type="FunFam" id="3.40.50.300:FF:001039">
    <property type="entry name" value="ATP-dependent RNA helicase DDX60"/>
    <property type="match status" value="1"/>
</dbReference>
<dbReference type="InterPro" id="IPR059032">
    <property type="entry name" value="WHD_DDX60"/>
</dbReference>
<dbReference type="GO" id="GO:0003676">
    <property type="term" value="F:nucleic acid binding"/>
    <property type="evidence" value="ECO:0007669"/>
    <property type="project" value="InterPro"/>
</dbReference>
<dbReference type="GeneID" id="4702909"/>
<dbReference type="GO" id="GO:0005737">
    <property type="term" value="C:cytoplasm"/>
    <property type="evidence" value="ECO:0007669"/>
    <property type="project" value="TreeGrafter"/>
</dbReference>
<dbReference type="Proteomes" id="UP000006701">
    <property type="component" value="Unassembled WGS sequence"/>
</dbReference>
<dbReference type="PANTHER" id="PTHR44533:SF4">
    <property type="entry name" value="DEAD_H RNA HELICASE, PUTATIVE-RELATED"/>
    <property type="match status" value="1"/>
</dbReference>
<gene>
    <name evidence="9" type="ORF">ACLA_034880</name>
</gene>
<evidence type="ECO:0000256" key="1">
    <source>
        <dbReference type="ARBA" id="ARBA00022741"/>
    </source>
</evidence>
<proteinExistence type="predicted"/>
<feature type="region of interest" description="Disordered" evidence="6">
    <location>
        <begin position="1132"/>
        <end position="1160"/>
    </location>
</feature>
<dbReference type="RefSeq" id="XP_001270711.1">
    <property type="nucleotide sequence ID" value="XM_001270710.1"/>
</dbReference>
<dbReference type="GO" id="GO:0005524">
    <property type="term" value="F:ATP binding"/>
    <property type="evidence" value="ECO:0007669"/>
    <property type="project" value="UniProtKB-KW"/>
</dbReference>
<dbReference type="Pfam" id="PF00271">
    <property type="entry name" value="Helicase_C"/>
    <property type="match status" value="1"/>
</dbReference>
<name>A1CJG1_ASPCL</name>
<dbReference type="Pfam" id="PF00270">
    <property type="entry name" value="DEAD"/>
    <property type="match status" value="1"/>
</dbReference>
<dbReference type="OMA" id="GYFHRLC"/>
<dbReference type="InterPro" id="IPR055124">
    <property type="entry name" value="PIN-like_DDX60"/>
</dbReference>
<dbReference type="SMART" id="SM00487">
    <property type="entry name" value="DEXDc"/>
    <property type="match status" value="1"/>
</dbReference>
<dbReference type="OrthoDB" id="2320933at2759"/>
<dbReference type="InterPro" id="IPR011545">
    <property type="entry name" value="DEAD/DEAH_box_helicase_dom"/>
</dbReference>
<evidence type="ECO:0000259" key="7">
    <source>
        <dbReference type="PROSITE" id="PS51192"/>
    </source>
</evidence>
<dbReference type="Pfam" id="PF26076">
    <property type="entry name" value="WHD_DDX60"/>
    <property type="match status" value="1"/>
</dbReference>
<keyword evidence="2" id="KW-0378">Hydrolase</keyword>
<evidence type="ECO:0000313" key="10">
    <source>
        <dbReference type="Proteomes" id="UP000006701"/>
    </source>
</evidence>
<dbReference type="PROSITE" id="PS51192">
    <property type="entry name" value="HELICASE_ATP_BIND_1"/>
    <property type="match status" value="1"/>
</dbReference>
<dbReference type="EMBL" id="DS027056">
    <property type="protein sequence ID" value="EAW09285.1"/>
    <property type="molecule type" value="Genomic_DNA"/>
</dbReference>
<evidence type="ECO:0000259" key="8">
    <source>
        <dbReference type="PROSITE" id="PS51194"/>
    </source>
</evidence>
<feature type="domain" description="Helicase C-terminal" evidence="8">
    <location>
        <begin position="1157"/>
        <end position="1323"/>
    </location>
</feature>
<dbReference type="GO" id="GO:0016787">
    <property type="term" value="F:hydrolase activity"/>
    <property type="evidence" value="ECO:0007669"/>
    <property type="project" value="UniProtKB-KW"/>
</dbReference>
<evidence type="ECO:0000313" key="9">
    <source>
        <dbReference type="EMBL" id="EAW09285.1"/>
    </source>
</evidence>
<reference evidence="9 10" key="1">
    <citation type="journal article" date="2008" name="PLoS Genet.">
        <title>Genomic islands in the pathogenic filamentous fungus Aspergillus fumigatus.</title>
        <authorList>
            <person name="Fedorova N.D."/>
            <person name="Khaldi N."/>
            <person name="Joardar V.S."/>
            <person name="Maiti R."/>
            <person name="Amedeo P."/>
            <person name="Anderson M.J."/>
            <person name="Crabtree J."/>
            <person name="Silva J.C."/>
            <person name="Badger J.H."/>
            <person name="Albarraq A."/>
            <person name="Angiuoli S."/>
            <person name="Bussey H."/>
            <person name="Bowyer P."/>
            <person name="Cotty P.J."/>
            <person name="Dyer P.S."/>
            <person name="Egan A."/>
            <person name="Galens K."/>
            <person name="Fraser-Liggett C.M."/>
            <person name="Haas B.J."/>
            <person name="Inman J.M."/>
            <person name="Kent R."/>
            <person name="Lemieux S."/>
            <person name="Malavazi I."/>
            <person name="Orvis J."/>
            <person name="Roemer T."/>
            <person name="Ronning C.M."/>
            <person name="Sundaram J.P."/>
            <person name="Sutton G."/>
            <person name="Turner G."/>
            <person name="Venter J.C."/>
            <person name="White O.R."/>
            <person name="Whitty B.R."/>
            <person name="Youngman P."/>
            <person name="Wolfe K.H."/>
            <person name="Goldman G.H."/>
            <person name="Wortman J.R."/>
            <person name="Jiang B."/>
            <person name="Denning D.W."/>
            <person name="Nierman W.C."/>
        </authorList>
    </citation>
    <scope>NUCLEOTIDE SEQUENCE [LARGE SCALE GENOMIC DNA]</scope>
    <source>
        <strain evidence="10">ATCC 1007 / CBS 513.65 / DSM 816 / NCTC 3887 / NRRL 1</strain>
    </source>
</reference>
<dbReference type="Gene3D" id="3.40.50.300">
    <property type="entry name" value="P-loop containing nucleotide triphosphate hydrolases"/>
    <property type="match status" value="2"/>
</dbReference>
<evidence type="ECO:0000256" key="5">
    <source>
        <dbReference type="SAM" id="Coils"/>
    </source>
</evidence>
<dbReference type="InterPro" id="IPR027417">
    <property type="entry name" value="P-loop_NTPase"/>
</dbReference>
<dbReference type="InterPro" id="IPR014001">
    <property type="entry name" value="Helicase_ATP-bd"/>
</dbReference>
<dbReference type="SUPFAM" id="SSF52540">
    <property type="entry name" value="P-loop containing nucleoside triphosphate hydrolases"/>
    <property type="match status" value="1"/>
</dbReference>
<feature type="coiled-coil region" evidence="5">
    <location>
        <begin position="1104"/>
        <end position="1131"/>
    </location>
</feature>
<protein>
    <submittedName>
        <fullName evidence="9">DEAD/DEAH box helicase, putative</fullName>
    </submittedName>
</protein>
<dbReference type="eggNOG" id="KOG0949">
    <property type="taxonomic scope" value="Eukaryota"/>
</dbReference>
<dbReference type="Pfam" id="PF23002">
    <property type="entry name" value="PIN-like_DDX60"/>
    <property type="match status" value="1"/>
</dbReference>
<accession>A1CJG1</accession>
<keyword evidence="1" id="KW-0547">Nucleotide-binding</keyword>
<dbReference type="VEuPathDB" id="FungiDB:ACLA_034880"/>
<keyword evidence="10" id="KW-1185">Reference proteome</keyword>
<dbReference type="SMART" id="SM00490">
    <property type="entry name" value="HELICc"/>
    <property type="match status" value="1"/>
</dbReference>
<evidence type="ECO:0000256" key="3">
    <source>
        <dbReference type="ARBA" id="ARBA00022806"/>
    </source>
</evidence>
<feature type="domain" description="Helicase ATP-binding" evidence="7">
    <location>
        <begin position="715"/>
        <end position="886"/>
    </location>
</feature>
<dbReference type="PANTHER" id="PTHR44533">
    <property type="entry name" value="DEAD/H RNA HELICASE, PUTATIVE-RELATED"/>
    <property type="match status" value="1"/>
</dbReference>
<organism evidence="9 10">
    <name type="scientific">Aspergillus clavatus (strain ATCC 1007 / CBS 513.65 / DSM 816 / NCTC 3887 / NRRL 1 / QM 1276 / 107)</name>
    <dbReference type="NCBI Taxonomy" id="344612"/>
    <lineage>
        <taxon>Eukaryota</taxon>
        <taxon>Fungi</taxon>
        <taxon>Dikarya</taxon>
        <taxon>Ascomycota</taxon>
        <taxon>Pezizomycotina</taxon>
        <taxon>Eurotiomycetes</taxon>
        <taxon>Eurotiomycetidae</taxon>
        <taxon>Eurotiales</taxon>
        <taxon>Aspergillaceae</taxon>
        <taxon>Aspergillus</taxon>
        <taxon>Aspergillus subgen. Fumigati</taxon>
    </lineage>
</organism>
<dbReference type="InterPro" id="IPR001650">
    <property type="entry name" value="Helicase_C-like"/>
</dbReference>
<evidence type="ECO:0000256" key="2">
    <source>
        <dbReference type="ARBA" id="ARBA00022801"/>
    </source>
</evidence>
<feature type="compositionally biased region" description="Acidic residues" evidence="6">
    <location>
        <begin position="1705"/>
        <end position="1714"/>
    </location>
</feature>
<sequence length="1761" mass="200169">MNDMRGWYSGLSAQVLDLVADYAGQELFCLDGDSLVLQCLDDPALDFTSGFQLLQAVWNVERFLAKLLATKCRFHIVFFDENRELPACAATQDIHQCKYRLAREVIYQHLKIQVQARFPDLLVRRFTSVAAREFKEYVQTYSVYFVMCHNGVLQGKEELLDETLLMICNMMALGLDVAVMNEIEWRDSKILTRVVRASSSTRPLIDIETKNTRKEIPYLARCKSELQSIAKAKQNGEGLPMTARETLTMVVISALATGEQDQALRQMLAVLLLHLACLTQLSLQQRRLTILEVPNKEIYNTFMDKFCLTATALLQTSEWDNLRINDNTNDLHDLIDGRLLKSCAALSIDDKVTPLISLLGGGWDTVRDCFNHVNENGGPGTFFSPDYQRITSLQISDCSTGEEDDKADFSLLPFEHPIFDKHLASVRVKVLSDNEDECPEPSFEDRTHWHTRRPLGSDRRKLPQKPITKWNNPARWNQKRVSEFTKYAASLTNAKGTSLEPESIFSSECQPQKAKSSIKGELVKQENARNASEANESTYREWLKGRISELRKFDTSRQVKEIRATILGNHDAAKVAFLEPEVRLYLLSLLLLQWQSIKPAQSEDKCLAAAREVWNEIRILRHLINRMTAKEHRMFQKICLKLNIPGLPLPASSLLKVKLCFDFDIEAIKPRQLGEPLDFQAFQLLHCGPMMDRQIGALPDRRVQFVPDEWQRQVLDELDKEHSIFVVAPTSAGKTFISFYAMKKILQEDNDGVLVYVAPTKALVNQIAAEIHARFRKSYPDRSHKTVWAIHTRDIRINDPMKCQILVTVPHLLQIMLLSPFNATTWAPRVKCIIFDEIHSIGHTDEGLVWEQLLLLAPCRIIALSATVGNPAEFADWLESTQSNLDIPMKLIQHSQRYSDLRKYFYTPASNFSFKGLSEAGKKGILESQSIEGLEPLHPITSILSKQRQVPEDLSLEPRDCYMLWKSMSRHSSTEFPVSESLDPKVVFSSLIQRGDVHVWEARLKEALSTWMQYDNSPFEKVRSELETTFATAKETKHTETREISLCEDVRYDAQSMRMKLCTTVFPLLVGLHHQNALPALLFNYERTTCEEIAIATLQRLVKAEEKYKSSAQWKEELARYEEDKKLKQKMARVEASKKKGKGRKQPHAEDEGTANEIDDDNSFFERFDPERPLEQFSFARTRQWAWDDLLKEIERMKRHKVNPLLLEALKRGVGVHHAGLNRRYRQCVERLFRAGFLRVVVATGTLALGINMPCSTVVFCGDSVYLTALNFRQAAGRAGRRGFDILGNVIFHGIPRHKANQLISSRLPDLSGHFPITTSLVLRLCILHHNSKGSAYANRAINSLLSQPRFNFGSAESKEKVLHHLRFSIEYLRRQGLLGSHGEPIRLASSVAHLYHTENSAFSFHALLRAGYFEALHEQYRNNREEKLRTLILVLAHLFGRNSLGQRYGELLERKKELKSPSIVMLPSMPTNAAEALRAHNKSILRTYTSYVATFVDQHLSEPERELPLSKLPVGGMGSHELSQGLGALAANRSRSAFVGLSGHNDQFETIEDLCNTVRSGVFLEESVIPHLDIYPEGGMAPLNAYLYDFFCHGSVEPLEVANRISRSDVWFLLNDFSLILATILVSLETYLDPSRQARPFLDDLSDMNDPLLSDSEDDEEGALDARQGAQHAKPKETATRALSKPGKSPQAAKPSSKNITPENWDDDLDDTEASAKRDSGPELPSNEYKWQAPMVSMEVLSAFKELKEEFDEKFHAIFA</sequence>
<dbReference type="InterPro" id="IPR052431">
    <property type="entry name" value="SKI2_subfamily_helicases"/>
</dbReference>
<keyword evidence="4" id="KW-0067">ATP-binding</keyword>
<dbReference type="KEGG" id="act:ACLA_034880"/>
<evidence type="ECO:0000256" key="6">
    <source>
        <dbReference type="SAM" id="MobiDB-lite"/>
    </source>
</evidence>
<evidence type="ECO:0000256" key="4">
    <source>
        <dbReference type="ARBA" id="ARBA00022840"/>
    </source>
</evidence>
<dbReference type="PROSITE" id="PS51194">
    <property type="entry name" value="HELICASE_CTER"/>
    <property type="match status" value="1"/>
</dbReference>
<dbReference type="HOGENOM" id="CLU_002305_2_0_1"/>
<feature type="region of interest" description="Disordered" evidence="6">
    <location>
        <begin position="435"/>
        <end position="470"/>
    </location>
</feature>
<keyword evidence="3 9" id="KW-0347">Helicase</keyword>
<dbReference type="STRING" id="344612.A1CJG1"/>
<keyword evidence="5" id="KW-0175">Coiled coil</keyword>